<dbReference type="Gene3D" id="1.10.357.10">
    <property type="entry name" value="Tetracycline Repressor, domain 2"/>
    <property type="match status" value="1"/>
</dbReference>
<evidence type="ECO:0000259" key="7">
    <source>
        <dbReference type="PROSITE" id="PS50977"/>
    </source>
</evidence>
<evidence type="ECO:0000256" key="3">
    <source>
        <dbReference type="ARBA" id="ARBA00023125"/>
    </source>
</evidence>
<evidence type="ECO:0000313" key="8">
    <source>
        <dbReference type="EMBL" id="RNL80101.1"/>
    </source>
</evidence>
<evidence type="ECO:0000256" key="4">
    <source>
        <dbReference type="ARBA" id="ARBA00023163"/>
    </source>
</evidence>
<protein>
    <submittedName>
        <fullName evidence="8">TetR/AcrR family transcriptional regulator</fullName>
    </submittedName>
</protein>
<keyword evidence="4" id="KW-0804">Transcription</keyword>
<evidence type="ECO:0000256" key="6">
    <source>
        <dbReference type="SAM" id="MobiDB-lite"/>
    </source>
</evidence>
<dbReference type="PRINTS" id="PR00455">
    <property type="entry name" value="HTHTETR"/>
</dbReference>
<accession>A0A3N0DX22</accession>
<dbReference type="SUPFAM" id="SSF48498">
    <property type="entry name" value="Tetracyclin repressor-like, C-terminal domain"/>
    <property type="match status" value="1"/>
</dbReference>
<keyword evidence="2" id="KW-0805">Transcription regulation</keyword>
<dbReference type="SUPFAM" id="SSF46689">
    <property type="entry name" value="Homeodomain-like"/>
    <property type="match status" value="1"/>
</dbReference>
<dbReference type="Proteomes" id="UP000277094">
    <property type="component" value="Unassembled WGS sequence"/>
</dbReference>
<feature type="domain" description="HTH tetR-type" evidence="7">
    <location>
        <begin position="58"/>
        <end position="118"/>
    </location>
</feature>
<dbReference type="AlphaFoldDB" id="A0A3N0DX22"/>
<dbReference type="Pfam" id="PF13977">
    <property type="entry name" value="TetR_C_6"/>
    <property type="match status" value="1"/>
</dbReference>
<evidence type="ECO:0000256" key="5">
    <source>
        <dbReference type="PROSITE-ProRule" id="PRU00335"/>
    </source>
</evidence>
<dbReference type="OrthoDB" id="3403733at2"/>
<comment type="caution">
    <text evidence="8">The sequence shown here is derived from an EMBL/GenBank/DDBJ whole genome shotgun (WGS) entry which is preliminary data.</text>
</comment>
<dbReference type="InterPro" id="IPR023772">
    <property type="entry name" value="DNA-bd_HTH_TetR-type_CS"/>
</dbReference>
<dbReference type="PANTHER" id="PTHR30055:SF234">
    <property type="entry name" value="HTH-TYPE TRANSCRIPTIONAL REGULATOR BETI"/>
    <property type="match status" value="1"/>
</dbReference>
<evidence type="ECO:0000256" key="1">
    <source>
        <dbReference type="ARBA" id="ARBA00022491"/>
    </source>
</evidence>
<dbReference type="GO" id="GO:0003700">
    <property type="term" value="F:DNA-binding transcription factor activity"/>
    <property type="evidence" value="ECO:0007669"/>
    <property type="project" value="TreeGrafter"/>
</dbReference>
<dbReference type="InterPro" id="IPR009057">
    <property type="entry name" value="Homeodomain-like_sf"/>
</dbReference>
<proteinExistence type="predicted"/>
<dbReference type="InterPro" id="IPR001647">
    <property type="entry name" value="HTH_TetR"/>
</dbReference>
<dbReference type="InterPro" id="IPR050109">
    <property type="entry name" value="HTH-type_TetR-like_transc_reg"/>
</dbReference>
<sequence>MPTIAAPSFLSLSGGGALPVYAANRLSTRAEAGSVAPVSDAPVSTPPAERRTQAERRAESERRLLQASAELIVERGLELTSLADIGRRAGASHAAVNHRFGSKDELVDRLIEQAGEYYAATARGRLRGLTGIDALMELCALYLDLVDGPDPIGRVHVVLWSEAVAHTAERRAAHLDWDRRLRDFIETLLQDAVAQGSVDARLPVPQAAISIVGSLRGIAMQLLLDPGQTDLSTAQAALDVMVRDALRPR</sequence>
<evidence type="ECO:0000256" key="2">
    <source>
        <dbReference type="ARBA" id="ARBA00023015"/>
    </source>
</evidence>
<feature type="DNA-binding region" description="H-T-H motif" evidence="5">
    <location>
        <begin position="81"/>
        <end position="100"/>
    </location>
</feature>
<dbReference type="PROSITE" id="PS01081">
    <property type="entry name" value="HTH_TETR_1"/>
    <property type="match status" value="1"/>
</dbReference>
<dbReference type="PANTHER" id="PTHR30055">
    <property type="entry name" value="HTH-TYPE TRANSCRIPTIONAL REGULATOR RUTR"/>
    <property type="match status" value="1"/>
</dbReference>
<reference evidence="8 9" key="1">
    <citation type="submission" date="2018-11" db="EMBL/GenBank/DDBJ databases">
        <authorList>
            <person name="Li F."/>
        </authorList>
    </citation>
    <scope>NUCLEOTIDE SEQUENCE [LARGE SCALE GENOMIC DNA]</scope>
    <source>
        <strain evidence="8 9">KIS18-7</strain>
    </source>
</reference>
<keyword evidence="9" id="KW-1185">Reference proteome</keyword>
<keyword evidence="3 5" id="KW-0238">DNA-binding</keyword>
<organism evidence="8 9">
    <name type="scientific">Nocardioides marmorisolisilvae</name>
    <dbReference type="NCBI Taxonomy" id="1542737"/>
    <lineage>
        <taxon>Bacteria</taxon>
        <taxon>Bacillati</taxon>
        <taxon>Actinomycetota</taxon>
        <taxon>Actinomycetes</taxon>
        <taxon>Propionibacteriales</taxon>
        <taxon>Nocardioidaceae</taxon>
        <taxon>Nocardioides</taxon>
    </lineage>
</organism>
<feature type="compositionally biased region" description="Basic and acidic residues" evidence="6">
    <location>
        <begin position="48"/>
        <end position="58"/>
    </location>
</feature>
<name>A0A3N0DX22_9ACTN</name>
<feature type="region of interest" description="Disordered" evidence="6">
    <location>
        <begin position="32"/>
        <end position="58"/>
    </location>
</feature>
<dbReference type="GO" id="GO:0000976">
    <property type="term" value="F:transcription cis-regulatory region binding"/>
    <property type="evidence" value="ECO:0007669"/>
    <property type="project" value="TreeGrafter"/>
</dbReference>
<dbReference type="EMBL" id="RJSG01000002">
    <property type="protein sequence ID" value="RNL80101.1"/>
    <property type="molecule type" value="Genomic_DNA"/>
</dbReference>
<gene>
    <name evidence="8" type="ORF">EFL95_14420</name>
</gene>
<dbReference type="InterPro" id="IPR036271">
    <property type="entry name" value="Tet_transcr_reg_TetR-rel_C_sf"/>
</dbReference>
<evidence type="ECO:0000313" key="9">
    <source>
        <dbReference type="Proteomes" id="UP000277094"/>
    </source>
</evidence>
<dbReference type="InterPro" id="IPR039538">
    <property type="entry name" value="BetI_C"/>
</dbReference>
<dbReference type="Pfam" id="PF00440">
    <property type="entry name" value="TetR_N"/>
    <property type="match status" value="1"/>
</dbReference>
<keyword evidence="1" id="KW-0678">Repressor</keyword>
<dbReference type="PROSITE" id="PS50977">
    <property type="entry name" value="HTH_TETR_2"/>
    <property type="match status" value="1"/>
</dbReference>